<protein>
    <submittedName>
        <fullName evidence="3">Fbox domain containing protein</fullName>
    </submittedName>
</protein>
<dbReference type="SUPFAM" id="SSF81383">
    <property type="entry name" value="F-box domain"/>
    <property type="match status" value="1"/>
</dbReference>
<proteinExistence type="predicted"/>
<dbReference type="InterPro" id="IPR001810">
    <property type="entry name" value="F-box_dom"/>
</dbReference>
<feature type="domain" description="F-box" evidence="2">
    <location>
        <begin position="271"/>
        <end position="311"/>
    </location>
</feature>
<dbReference type="RefSeq" id="XP_004333695.1">
    <property type="nucleotide sequence ID" value="XM_004333647.1"/>
</dbReference>
<feature type="region of interest" description="Disordered" evidence="1">
    <location>
        <begin position="1"/>
        <end position="29"/>
    </location>
</feature>
<dbReference type="InterPro" id="IPR036047">
    <property type="entry name" value="F-box-like_dom_sf"/>
</dbReference>
<evidence type="ECO:0000313" key="4">
    <source>
        <dbReference type="Proteomes" id="UP000011083"/>
    </source>
</evidence>
<dbReference type="Gene3D" id="1.20.1280.50">
    <property type="match status" value="1"/>
</dbReference>
<name>L8GFC7_ACACF</name>
<dbReference type="InterPro" id="IPR043136">
    <property type="entry name" value="B30.2/SPRY_sf"/>
</dbReference>
<feature type="compositionally biased region" description="Polar residues" evidence="1">
    <location>
        <begin position="107"/>
        <end position="128"/>
    </location>
</feature>
<dbReference type="AlphaFoldDB" id="L8GFC7"/>
<keyword evidence="4" id="KW-1185">Reference proteome</keyword>
<dbReference type="SUPFAM" id="SSF49899">
    <property type="entry name" value="Concanavalin A-like lectins/glucanases"/>
    <property type="match status" value="1"/>
</dbReference>
<organism evidence="3 4">
    <name type="scientific">Acanthamoeba castellanii (strain ATCC 30010 / Neff)</name>
    <dbReference type="NCBI Taxonomy" id="1257118"/>
    <lineage>
        <taxon>Eukaryota</taxon>
        <taxon>Amoebozoa</taxon>
        <taxon>Discosea</taxon>
        <taxon>Longamoebia</taxon>
        <taxon>Centramoebida</taxon>
        <taxon>Acanthamoebidae</taxon>
        <taxon>Acanthamoeba</taxon>
    </lineage>
</organism>
<feature type="region of interest" description="Disordered" evidence="1">
    <location>
        <begin position="79"/>
        <end position="128"/>
    </location>
</feature>
<gene>
    <name evidence="3" type="ORF">ACA1_260890</name>
</gene>
<dbReference type="Pfam" id="PF12937">
    <property type="entry name" value="F-box-like"/>
    <property type="match status" value="1"/>
</dbReference>
<dbReference type="SMART" id="SM00256">
    <property type="entry name" value="FBOX"/>
    <property type="match status" value="1"/>
</dbReference>
<dbReference type="VEuPathDB" id="AmoebaDB:ACA1_260890"/>
<dbReference type="GeneID" id="14912198"/>
<accession>L8GFC7</accession>
<dbReference type="KEGG" id="acan:ACA1_260890"/>
<sequence length="512" mass="57030">MASPMRHYAVMPMGNPPNNPEERDGSVADVDQIPFRAAEFQDLGSTGGLPQPYAHLATSAALPLPPSPFRRHFQALRVASPAQRSLPKDTIHHPTPPTRDDGDDSDQPTATSSASFVQSPSLSFPASPRAQHSLTCSQVLAATLASALPRVALFRFNDPRADGLLALNDELLPTGQVAVGMPGAAGGDIIIDDEVWPWAPGEYLEEVFESEGIEVGVVDHRGRRVRRTKLPLVLREGWRLLVVSPLTGAALVYTLMRDSPYGIGRDPAEFFGEEIVVRIFSFLEVRTLCAVALVSQSWKRISEDNSLWREKCLNAKPFLRDQLVRVSEEKKASWRTLYRCIAYPHRWSRDRKPSGVKVTNEGRTAKVKGPTATNVSVQTSRPIKAGAEPFWYFEAAVDKKPPPWNIGFGIADSEWSLEIKFVGFDKESFNYGYTSNGKMRATTQYEDFTTYGQGDRVGFWLEYFYPGLDLTVHVFLNDVLVHSWDHVSEKHKPPLYFTATLYHDGTQVSLVT</sequence>
<dbReference type="EMBL" id="KB008148">
    <property type="protein sequence ID" value="ELR11682.1"/>
    <property type="molecule type" value="Genomic_DNA"/>
</dbReference>
<evidence type="ECO:0000259" key="2">
    <source>
        <dbReference type="SMART" id="SM00256"/>
    </source>
</evidence>
<reference evidence="3 4" key="1">
    <citation type="journal article" date="2013" name="Genome Biol.">
        <title>Genome of Acanthamoeba castellanii highlights extensive lateral gene transfer and early evolution of tyrosine kinase signaling.</title>
        <authorList>
            <person name="Clarke M."/>
            <person name="Lohan A.J."/>
            <person name="Liu B."/>
            <person name="Lagkouvardos I."/>
            <person name="Roy S."/>
            <person name="Zafar N."/>
            <person name="Bertelli C."/>
            <person name="Schilde C."/>
            <person name="Kianianmomeni A."/>
            <person name="Burglin T.R."/>
            <person name="Frech C."/>
            <person name="Turcotte B."/>
            <person name="Kopec K.O."/>
            <person name="Synnott J.M."/>
            <person name="Choo C."/>
            <person name="Paponov I."/>
            <person name="Finkler A."/>
            <person name="Soon Heng Tan C."/>
            <person name="Hutchins A.P."/>
            <person name="Weinmeier T."/>
            <person name="Rattei T."/>
            <person name="Chu J.S."/>
            <person name="Gimenez G."/>
            <person name="Irimia M."/>
            <person name="Rigden D.J."/>
            <person name="Fitzpatrick D.A."/>
            <person name="Lorenzo-Morales J."/>
            <person name="Bateman A."/>
            <person name="Chiu C.H."/>
            <person name="Tang P."/>
            <person name="Hegemann P."/>
            <person name="Fromm H."/>
            <person name="Raoult D."/>
            <person name="Greub G."/>
            <person name="Miranda-Saavedra D."/>
            <person name="Chen N."/>
            <person name="Nash P."/>
            <person name="Ginger M.L."/>
            <person name="Horn M."/>
            <person name="Schaap P."/>
            <person name="Caler L."/>
            <person name="Loftus B."/>
        </authorList>
    </citation>
    <scope>NUCLEOTIDE SEQUENCE [LARGE SCALE GENOMIC DNA]</scope>
    <source>
        <strain evidence="3 4">Neff</strain>
    </source>
</reference>
<dbReference type="InterPro" id="IPR013320">
    <property type="entry name" value="ConA-like_dom_sf"/>
</dbReference>
<dbReference type="Proteomes" id="UP000011083">
    <property type="component" value="Unassembled WGS sequence"/>
</dbReference>
<dbReference type="OrthoDB" id="17288at2759"/>
<evidence type="ECO:0000256" key="1">
    <source>
        <dbReference type="SAM" id="MobiDB-lite"/>
    </source>
</evidence>
<evidence type="ECO:0000313" key="3">
    <source>
        <dbReference type="EMBL" id="ELR11682.1"/>
    </source>
</evidence>
<dbReference type="Gene3D" id="2.60.120.920">
    <property type="match status" value="1"/>
</dbReference>